<dbReference type="SUPFAM" id="SSF48498">
    <property type="entry name" value="Tetracyclin repressor-like, C-terminal domain"/>
    <property type="match status" value="1"/>
</dbReference>
<evidence type="ECO:0000256" key="3">
    <source>
        <dbReference type="ARBA" id="ARBA00023163"/>
    </source>
</evidence>
<proteinExistence type="predicted"/>
<evidence type="ECO:0000256" key="1">
    <source>
        <dbReference type="ARBA" id="ARBA00023015"/>
    </source>
</evidence>
<dbReference type="InterPro" id="IPR009057">
    <property type="entry name" value="Homeodomain-like_sf"/>
</dbReference>
<keyword evidence="2 4" id="KW-0238">DNA-binding</keyword>
<organism evidence="7 8">
    <name type="scientific">Isoptericola dokdonensis DS-3</name>
    <dbReference type="NCBI Taxonomy" id="1300344"/>
    <lineage>
        <taxon>Bacteria</taxon>
        <taxon>Bacillati</taxon>
        <taxon>Actinomycetota</taxon>
        <taxon>Actinomycetes</taxon>
        <taxon>Micrococcales</taxon>
        <taxon>Promicromonosporaceae</taxon>
        <taxon>Isoptericola</taxon>
    </lineage>
</organism>
<dbReference type="Pfam" id="PF16925">
    <property type="entry name" value="TetR_C_13"/>
    <property type="match status" value="1"/>
</dbReference>
<protein>
    <recommendedName>
        <fullName evidence="6">HTH tetR-type domain-containing protein</fullName>
    </recommendedName>
</protein>
<evidence type="ECO:0000313" key="8">
    <source>
        <dbReference type="Proteomes" id="UP000076794"/>
    </source>
</evidence>
<dbReference type="PANTHER" id="PTHR47506">
    <property type="entry name" value="TRANSCRIPTIONAL REGULATORY PROTEIN"/>
    <property type="match status" value="1"/>
</dbReference>
<keyword evidence="8" id="KW-1185">Reference proteome</keyword>
<feature type="DNA-binding region" description="H-T-H motif" evidence="4">
    <location>
        <begin position="54"/>
        <end position="73"/>
    </location>
</feature>
<evidence type="ECO:0000259" key="6">
    <source>
        <dbReference type="PROSITE" id="PS50977"/>
    </source>
</evidence>
<evidence type="ECO:0000256" key="5">
    <source>
        <dbReference type="SAM" id="MobiDB-lite"/>
    </source>
</evidence>
<evidence type="ECO:0000256" key="2">
    <source>
        <dbReference type="ARBA" id="ARBA00023125"/>
    </source>
</evidence>
<dbReference type="InterPro" id="IPR001647">
    <property type="entry name" value="HTH_TetR"/>
</dbReference>
<dbReference type="InterPro" id="IPR011075">
    <property type="entry name" value="TetR_C"/>
</dbReference>
<dbReference type="Pfam" id="PF00440">
    <property type="entry name" value="TetR_N"/>
    <property type="match status" value="1"/>
</dbReference>
<keyword evidence="3" id="KW-0804">Transcription</keyword>
<sequence>MTDARPSPTAPLDDPDRDRVVPTDGRRLRGERTRSAVLDEAVQAASVHGLEGLTFAPLAARVGVNKSAIAALFANKEGLQLATVARARELFAHAVVAPARQAEPGLARVGELVRRWTDYSRSRTFVGGCFFRAAETELDARPGPVRDAVVAVRREWEGYLGHHVALAAAAGDLDDDGDPAQVVFELDAVLAAADGRSVLLGDPTAYERALRAVRAQLVARGADPARLG</sequence>
<evidence type="ECO:0000256" key="4">
    <source>
        <dbReference type="PROSITE-ProRule" id="PRU00335"/>
    </source>
</evidence>
<name>A0A168EHN6_9MICO</name>
<feature type="domain" description="HTH tetR-type" evidence="6">
    <location>
        <begin position="31"/>
        <end position="91"/>
    </location>
</feature>
<feature type="region of interest" description="Disordered" evidence="5">
    <location>
        <begin position="1"/>
        <end position="23"/>
    </location>
</feature>
<dbReference type="Gene3D" id="1.10.357.10">
    <property type="entry name" value="Tetracycline Repressor, domain 2"/>
    <property type="match status" value="1"/>
</dbReference>
<keyword evidence="1" id="KW-0805">Transcription regulation</keyword>
<dbReference type="EMBL" id="CP014209">
    <property type="protein sequence ID" value="ANC30031.1"/>
    <property type="molecule type" value="Genomic_DNA"/>
</dbReference>
<dbReference type="SUPFAM" id="SSF46689">
    <property type="entry name" value="Homeodomain-like"/>
    <property type="match status" value="1"/>
</dbReference>
<dbReference type="PANTHER" id="PTHR47506:SF6">
    <property type="entry name" value="HTH-TYPE TRANSCRIPTIONAL REPRESSOR NEMR"/>
    <property type="match status" value="1"/>
</dbReference>
<dbReference type="PROSITE" id="PS50977">
    <property type="entry name" value="HTH_TETR_2"/>
    <property type="match status" value="1"/>
</dbReference>
<dbReference type="PATRIC" id="fig|1300344.3.peg.444"/>
<dbReference type="Proteomes" id="UP000076794">
    <property type="component" value="Chromosome"/>
</dbReference>
<evidence type="ECO:0000313" key="7">
    <source>
        <dbReference type="EMBL" id="ANC30031.1"/>
    </source>
</evidence>
<accession>A0A168EHN6</accession>
<dbReference type="GO" id="GO:0003677">
    <property type="term" value="F:DNA binding"/>
    <property type="evidence" value="ECO:0007669"/>
    <property type="project" value="UniProtKB-UniRule"/>
</dbReference>
<dbReference type="RefSeq" id="WP_232314232.1">
    <property type="nucleotide sequence ID" value="NZ_CP014209.1"/>
</dbReference>
<feature type="compositionally biased region" description="Basic and acidic residues" evidence="5">
    <location>
        <begin position="14"/>
        <end position="23"/>
    </location>
</feature>
<reference evidence="7 8" key="1">
    <citation type="submission" date="2016-01" db="EMBL/GenBank/DDBJ databases">
        <title>Complete genome sequence of a soil Actinobacterium, Isoptericola dokdonensis DS-3.</title>
        <authorList>
            <person name="Kwon S.-K."/>
            <person name="Kim J.F."/>
        </authorList>
    </citation>
    <scope>NUCLEOTIDE SEQUENCE [LARGE SCALE GENOMIC DNA]</scope>
    <source>
        <strain evidence="7 8">DS-3</strain>
    </source>
</reference>
<dbReference type="Gene3D" id="1.10.10.60">
    <property type="entry name" value="Homeodomain-like"/>
    <property type="match status" value="1"/>
</dbReference>
<gene>
    <name evidence="7" type="ORF">I598_0444</name>
</gene>
<dbReference type="KEGG" id="ido:I598_0444"/>
<dbReference type="AlphaFoldDB" id="A0A168EHN6"/>
<dbReference type="InterPro" id="IPR036271">
    <property type="entry name" value="Tet_transcr_reg_TetR-rel_C_sf"/>
</dbReference>